<comment type="caution">
    <text evidence="1">The sequence shown here is derived from an EMBL/GenBank/DDBJ whole genome shotgun (WGS) entry which is preliminary data.</text>
</comment>
<name>A0ABU7EJU5_9TELE</name>
<reference evidence="1 2" key="1">
    <citation type="submission" date="2021-06" db="EMBL/GenBank/DDBJ databases">
        <authorList>
            <person name="Palmer J.M."/>
        </authorList>
    </citation>
    <scope>NUCLEOTIDE SEQUENCE [LARGE SCALE GENOMIC DNA]</scope>
    <source>
        <strain evidence="1 2">CL_MEX2019</strain>
        <tissue evidence="1">Muscle</tissue>
    </source>
</reference>
<protein>
    <submittedName>
        <fullName evidence="1">Uncharacterized protein</fullName>
    </submittedName>
</protein>
<gene>
    <name evidence="1" type="ORF">CHARACLAT_017106</name>
</gene>
<accession>A0ABU7EJU5</accession>
<dbReference type="Proteomes" id="UP001352852">
    <property type="component" value="Unassembled WGS sequence"/>
</dbReference>
<evidence type="ECO:0000313" key="2">
    <source>
        <dbReference type="Proteomes" id="UP001352852"/>
    </source>
</evidence>
<proteinExistence type="predicted"/>
<sequence>MVLYEYVTKEQLAGFDRYKYSAVDTNPLSVYVMHPFWNFLVKVRERESPVQYLLCLSERSIINEVSSHQPQCLHQWTSPDF</sequence>
<evidence type="ECO:0000313" key="1">
    <source>
        <dbReference type="EMBL" id="MED6287507.1"/>
    </source>
</evidence>
<keyword evidence="2" id="KW-1185">Reference proteome</keyword>
<organism evidence="1 2">
    <name type="scientific">Characodon lateralis</name>
    <dbReference type="NCBI Taxonomy" id="208331"/>
    <lineage>
        <taxon>Eukaryota</taxon>
        <taxon>Metazoa</taxon>
        <taxon>Chordata</taxon>
        <taxon>Craniata</taxon>
        <taxon>Vertebrata</taxon>
        <taxon>Euteleostomi</taxon>
        <taxon>Actinopterygii</taxon>
        <taxon>Neopterygii</taxon>
        <taxon>Teleostei</taxon>
        <taxon>Neoteleostei</taxon>
        <taxon>Acanthomorphata</taxon>
        <taxon>Ovalentaria</taxon>
        <taxon>Atherinomorphae</taxon>
        <taxon>Cyprinodontiformes</taxon>
        <taxon>Goodeidae</taxon>
        <taxon>Characodon</taxon>
    </lineage>
</organism>
<dbReference type="EMBL" id="JAHUTJ010058800">
    <property type="protein sequence ID" value="MED6287507.1"/>
    <property type="molecule type" value="Genomic_DNA"/>
</dbReference>